<dbReference type="Gene3D" id="3.40.50.150">
    <property type="entry name" value="Vaccinia Virus protein VP39"/>
    <property type="match status" value="1"/>
</dbReference>
<protein>
    <submittedName>
        <fullName evidence="3">16S rRNA (Guanine966-N2)-methyltransferase</fullName>
    </submittedName>
</protein>
<dbReference type="OrthoDB" id="9803017at2"/>
<keyword evidence="1 3" id="KW-0489">Methyltransferase</keyword>
<keyword evidence="4" id="KW-1185">Reference proteome</keyword>
<evidence type="ECO:0000256" key="1">
    <source>
        <dbReference type="ARBA" id="ARBA00022603"/>
    </source>
</evidence>
<reference evidence="4" key="1">
    <citation type="submission" date="2016-10" db="EMBL/GenBank/DDBJ databases">
        <authorList>
            <person name="Varghese N."/>
        </authorList>
    </citation>
    <scope>NUCLEOTIDE SEQUENCE [LARGE SCALE GENOMIC DNA]</scope>
    <source>
        <strain evidence="4">DSM 17980</strain>
    </source>
</reference>
<dbReference type="RefSeq" id="WP_074950162.1">
    <property type="nucleotide sequence ID" value="NZ_FPBV01000004.1"/>
</dbReference>
<dbReference type="InterPro" id="IPR029063">
    <property type="entry name" value="SAM-dependent_MTases_sf"/>
</dbReference>
<gene>
    <name evidence="3" type="ORF">SAMN05421543_10423</name>
</gene>
<dbReference type="PANTHER" id="PTHR43542:SF1">
    <property type="entry name" value="METHYLTRANSFERASE"/>
    <property type="match status" value="1"/>
</dbReference>
<evidence type="ECO:0000256" key="2">
    <source>
        <dbReference type="ARBA" id="ARBA00022679"/>
    </source>
</evidence>
<dbReference type="GO" id="GO:0008168">
    <property type="term" value="F:methyltransferase activity"/>
    <property type="evidence" value="ECO:0007669"/>
    <property type="project" value="UniProtKB-KW"/>
</dbReference>
<dbReference type="InterPro" id="IPR004398">
    <property type="entry name" value="RNA_MeTrfase_RsmD"/>
</dbReference>
<organism evidence="3 4">
    <name type="scientific">Alicyclobacillus macrosporangiidus</name>
    <dbReference type="NCBI Taxonomy" id="392015"/>
    <lineage>
        <taxon>Bacteria</taxon>
        <taxon>Bacillati</taxon>
        <taxon>Bacillota</taxon>
        <taxon>Bacilli</taxon>
        <taxon>Bacillales</taxon>
        <taxon>Alicyclobacillaceae</taxon>
        <taxon>Alicyclobacillus</taxon>
    </lineage>
</organism>
<accession>A0A1I7H7D0</accession>
<evidence type="ECO:0000313" key="3">
    <source>
        <dbReference type="EMBL" id="SFU56620.1"/>
    </source>
</evidence>
<dbReference type="AlphaFoldDB" id="A0A1I7H7D0"/>
<dbReference type="Pfam" id="PF03602">
    <property type="entry name" value="Cons_hypoth95"/>
    <property type="match status" value="1"/>
</dbReference>
<keyword evidence="2 3" id="KW-0808">Transferase</keyword>
<dbReference type="STRING" id="392015.SAMN05421543_10423"/>
<dbReference type="PANTHER" id="PTHR43542">
    <property type="entry name" value="METHYLTRANSFERASE"/>
    <property type="match status" value="1"/>
</dbReference>
<proteinExistence type="predicted"/>
<evidence type="ECO:0000313" key="4">
    <source>
        <dbReference type="Proteomes" id="UP000183508"/>
    </source>
</evidence>
<dbReference type="NCBIfam" id="TIGR00095">
    <property type="entry name" value="16S rRNA (guanine(966)-N(2))-methyltransferase RsmD"/>
    <property type="match status" value="1"/>
</dbReference>
<dbReference type="Proteomes" id="UP000183508">
    <property type="component" value="Unassembled WGS sequence"/>
</dbReference>
<sequence>MRIIAGQWRGVRLVAPSGEVARPTTDRVKESLFNLMGWSWEGGIAVDLFAGSGSLGLEALSRGADHAVLVDTHPRSLAAVRENVHRLRAEERCSVWRLDWARAWERLERLGWAAGWVFVDPPYRLGLWPRVLSVLADSPVPIRHGVACEHPGSVNLPDAVGRLRRVKHRVYGDIAISLYQSHPPSGPDGAAAADAVGKGGGVIDARGVSGQF</sequence>
<dbReference type="EMBL" id="FPBV01000004">
    <property type="protein sequence ID" value="SFU56620.1"/>
    <property type="molecule type" value="Genomic_DNA"/>
</dbReference>
<dbReference type="GO" id="GO:0031167">
    <property type="term" value="P:rRNA methylation"/>
    <property type="evidence" value="ECO:0007669"/>
    <property type="project" value="InterPro"/>
</dbReference>
<dbReference type="SUPFAM" id="SSF53335">
    <property type="entry name" value="S-adenosyl-L-methionine-dependent methyltransferases"/>
    <property type="match status" value="1"/>
</dbReference>
<dbReference type="PIRSF" id="PIRSF004553">
    <property type="entry name" value="CHP00095"/>
    <property type="match status" value="1"/>
</dbReference>
<name>A0A1I7H7D0_9BACL</name>